<organism evidence="1 2">
    <name type="scientific">Nannocystis punicea</name>
    <dbReference type="NCBI Taxonomy" id="2995304"/>
    <lineage>
        <taxon>Bacteria</taxon>
        <taxon>Pseudomonadati</taxon>
        <taxon>Myxococcota</taxon>
        <taxon>Polyangia</taxon>
        <taxon>Nannocystales</taxon>
        <taxon>Nannocystaceae</taxon>
        <taxon>Nannocystis</taxon>
    </lineage>
</organism>
<gene>
    <name evidence="1" type="ORF">O0S08_17635</name>
</gene>
<dbReference type="Proteomes" id="UP001164459">
    <property type="component" value="Chromosome"/>
</dbReference>
<dbReference type="EMBL" id="CP114040">
    <property type="protein sequence ID" value="WAS97965.1"/>
    <property type="molecule type" value="Genomic_DNA"/>
</dbReference>
<evidence type="ECO:0000313" key="2">
    <source>
        <dbReference type="Proteomes" id="UP001164459"/>
    </source>
</evidence>
<accession>A0ABY7HFB0</accession>
<sequence length="117" mass="13011">MTLITHAYVREADGGMRTLDAEPPRNDLAGPERWRVTVYGSDAARALGLTLLPTLATEDVYAEGEELDVLEREIQVMLANTARWPAIGLEQLRFRFFNILEAIRLARAEAHGGVYVG</sequence>
<reference evidence="1" key="1">
    <citation type="submission" date="2022-11" db="EMBL/GenBank/DDBJ databases">
        <title>Minimal conservation of predation-associated metabolite biosynthetic gene clusters underscores biosynthetic potential of Myxococcota including descriptions for ten novel species: Archangium lansinium sp. nov., Myxococcus landrumus sp. nov., Nannocystis bai.</title>
        <authorList>
            <person name="Ahearne A."/>
            <person name="Stevens C."/>
            <person name="Dowd S."/>
        </authorList>
    </citation>
    <scope>NUCLEOTIDE SEQUENCE</scope>
    <source>
        <strain evidence="1">Fl3</strain>
    </source>
</reference>
<protein>
    <submittedName>
        <fullName evidence="1">Uncharacterized protein</fullName>
    </submittedName>
</protein>
<evidence type="ECO:0000313" key="1">
    <source>
        <dbReference type="EMBL" id="WAS97965.1"/>
    </source>
</evidence>
<dbReference type="RefSeq" id="WP_269040331.1">
    <property type="nucleotide sequence ID" value="NZ_CP114040.1"/>
</dbReference>
<keyword evidence="2" id="KW-1185">Reference proteome</keyword>
<proteinExistence type="predicted"/>
<name>A0ABY7HFB0_9BACT</name>